<proteinExistence type="predicted"/>
<dbReference type="Proteomes" id="UP001218638">
    <property type="component" value="Chromosome"/>
</dbReference>
<dbReference type="Gene3D" id="3.40.50.1110">
    <property type="entry name" value="SGNH hydrolase"/>
    <property type="match status" value="1"/>
</dbReference>
<dbReference type="RefSeq" id="WP_330929000.1">
    <property type="nucleotide sequence ID" value="NZ_CP119075.1"/>
</dbReference>
<dbReference type="InterPro" id="IPR036514">
    <property type="entry name" value="SGNH_hydro_sf"/>
</dbReference>
<dbReference type="AlphaFoldDB" id="A0AAF0I2I9"/>
<organism evidence="1 2">
    <name type="scientific">Synoicihabitans lomoniglobus</name>
    <dbReference type="NCBI Taxonomy" id="2909285"/>
    <lineage>
        <taxon>Bacteria</taxon>
        <taxon>Pseudomonadati</taxon>
        <taxon>Verrucomicrobiota</taxon>
        <taxon>Opitutia</taxon>
        <taxon>Opitutales</taxon>
        <taxon>Opitutaceae</taxon>
        <taxon>Synoicihabitans</taxon>
    </lineage>
</organism>
<evidence type="ECO:0000313" key="1">
    <source>
        <dbReference type="EMBL" id="WED66552.1"/>
    </source>
</evidence>
<gene>
    <name evidence="1" type="ORF">PXH66_06775</name>
</gene>
<accession>A0AAF0I2I9</accession>
<keyword evidence="2" id="KW-1185">Reference proteome</keyword>
<evidence type="ECO:0000313" key="2">
    <source>
        <dbReference type="Proteomes" id="UP001218638"/>
    </source>
</evidence>
<dbReference type="Pfam" id="PF13428">
    <property type="entry name" value="TPR_14"/>
    <property type="match status" value="1"/>
</dbReference>
<dbReference type="EMBL" id="CP119075">
    <property type="protein sequence ID" value="WED66552.1"/>
    <property type="molecule type" value="Genomic_DNA"/>
</dbReference>
<protein>
    <submittedName>
        <fullName evidence="1">Tetratricopeptide repeat protein</fullName>
    </submittedName>
</protein>
<dbReference type="InterPro" id="IPR011990">
    <property type="entry name" value="TPR-like_helical_dom_sf"/>
</dbReference>
<dbReference type="GO" id="GO:0016788">
    <property type="term" value="F:hydrolase activity, acting on ester bonds"/>
    <property type="evidence" value="ECO:0007669"/>
    <property type="project" value="UniProtKB-ARBA"/>
</dbReference>
<dbReference type="SUPFAM" id="SSF52266">
    <property type="entry name" value="SGNH hydrolase"/>
    <property type="match status" value="1"/>
</dbReference>
<dbReference type="SUPFAM" id="SSF48452">
    <property type="entry name" value="TPR-like"/>
    <property type="match status" value="1"/>
</dbReference>
<sequence>MPSASSPRPSRSWLPKLLLAVVSPLLFLGGLELALHIGGVGHDPHFFIPEDGQPPGTFRSNPRYTELFFPASFGLKPVNFRITREKPAGTIRIFLLGESAAMGVPEPGFGIAPQLEALLRDAHPDQTIEVFNLGITAINSHAILPIVRQAVDFEPDLLVFYMGNNEVVGPYGPGSAITDSSPPLALIRAGVWAKSTRTGQLLQTIITIAGNAATRHRDWRGMEMFAEKTVPAGDPRLENVYHNFEANLHDMLAVAADAGIPAVVSTVAVNAVDCAPFVSRPDENGVEAETHFRQGRELLTRNETVAGLQELRLALEFDALRFRADERLNQIIATVTADSPGAHLVDTGAELEPGGRTLFFEHVHLTFAGNYAVARGLARQSQKILFPHRSSQAWAAPEEIAAATGFTVAGHLSQWKSMNDLVTRPPFTGQSTYVEDRTFALRTMTALGERITRGGLAAASGAVDAARLAHPESSFLAFHAAKLATEQSQHQRALQLLDDHDRIAPTSAEATVLRAFLLAHLGQSAAAVDLLQELADTDPFYPQTYPLLASIWASQRAFPPARDAFARWVEAQPNNRGIRLAYAQVLEAAGEPDAAVAQWEAVLAIVPDDERALLPLIKFLLAEDRFDDAVDRMRQAHAYNPRSFANNDRLVQVYQQKEDATETLRFMRDLLASGPVSQELRRAFNQLQSRSPSP</sequence>
<dbReference type="Gene3D" id="1.25.40.10">
    <property type="entry name" value="Tetratricopeptide repeat domain"/>
    <property type="match status" value="1"/>
</dbReference>
<reference evidence="1" key="1">
    <citation type="submission" date="2023-03" db="EMBL/GenBank/DDBJ databases">
        <title>Lomoglobus Profundus gen. nov., sp. nov., a novel member of the phylum Verrucomicrobia, isolated from deep-marine sediment of South China Sea.</title>
        <authorList>
            <person name="Ahmad T."/>
            <person name="Ishaq S.E."/>
            <person name="Wang F."/>
        </authorList>
    </citation>
    <scope>NUCLEOTIDE SEQUENCE</scope>
    <source>
        <strain evidence="1">LMO-M01</strain>
    </source>
</reference>
<dbReference type="KEGG" id="slom:PXH66_06775"/>
<name>A0AAF0I2I9_9BACT</name>